<dbReference type="EMBL" id="JBHLUN010000002">
    <property type="protein sequence ID" value="MFC0407449.1"/>
    <property type="molecule type" value="Genomic_DNA"/>
</dbReference>
<protein>
    <recommendedName>
        <fullName evidence="4">Replication initiation protein</fullName>
    </recommendedName>
</protein>
<evidence type="ECO:0008006" key="4">
    <source>
        <dbReference type="Google" id="ProtNLM"/>
    </source>
</evidence>
<sequence length="286" mass="31341">MKHPTNDNSVSKRGPTAGTPLTAHSDPSRHLLRTQAIELRNSFLFAQKLGKPLNTFVTVDLVGAKGWSTDLPSRDQAGKIAESFRKAIKDWCARHGLTPAFIYVLENPPSGGPGIHMHLLMHLPEGPEWLSLRNSLERCLQMAGGWSFSTSSSAPVAGAALPKSRRTPLELGGSPLSVADQLIKLRYLSKGISPREVVVVDGVRKTLNQLAGDSIDPHVTLRPQGDVFTTKRAGGTSSLGKTSRRKAGWVEQNDLLWLSRKLERDALRKETENKLKAWHKKKGTTP</sequence>
<gene>
    <name evidence="2" type="ORF">ACFFGY_04260</name>
</gene>
<evidence type="ECO:0000313" key="3">
    <source>
        <dbReference type="Proteomes" id="UP001589865"/>
    </source>
</evidence>
<evidence type="ECO:0000256" key="1">
    <source>
        <dbReference type="SAM" id="MobiDB-lite"/>
    </source>
</evidence>
<accession>A0ABV6JP13</accession>
<keyword evidence="3" id="KW-1185">Reference proteome</keyword>
<organism evidence="2 3">
    <name type="scientific">Roseomonas elaeocarpi</name>
    <dbReference type="NCBI Taxonomy" id="907779"/>
    <lineage>
        <taxon>Bacteria</taxon>
        <taxon>Pseudomonadati</taxon>
        <taxon>Pseudomonadota</taxon>
        <taxon>Alphaproteobacteria</taxon>
        <taxon>Acetobacterales</taxon>
        <taxon>Roseomonadaceae</taxon>
        <taxon>Roseomonas</taxon>
    </lineage>
</organism>
<feature type="region of interest" description="Disordered" evidence="1">
    <location>
        <begin position="1"/>
        <end position="28"/>
    </location>
</feature>
<evidence type="ECO:0000313" key="2">
    <source>
        <dbReference type="EMBL" id="MFC0407449.1"/>
    </source>
</evidence>
<comment type="caution">
    <text evidence="2">The sequence shown here is derived from an EMBL/GenBank/DDBJ whole genome shotgun (WGS) entry which is preliminary data.</text>
</comment>
<dbReference type="RefSeq" id="WP_377043148.1">
    <property type="nucleotide sequence ID" value="NZ_JBHLUN010000002.1"/>
</dbReference>
<name>A0ABV6JP13_9PROT</name>
<feature type="compositionally biased region" description="Polar residues" evidence="1">
    <location>
        <begin position="1"/>
        <end position="11"/>
    </location>
</feature>
<proteinExistence type="predicted"/>
<reference evidence="2 3" key="1">
    <citation type="submission" date="2024-09" db="EMBL/GenBank/DDBJ databases">
        <authorList>
            <person name="Sun Q."/>
            <person name="Mori K."/>
        </authorList>
    </citation>
    <scope>NUCLEOTIDE SEQUENCE [LARGE SCALE GENOMIC DNA]</scope>
    <source>
        <strain evidence="2 3">TBRC 5777</strain>
    </source>
</reference>
<dbReference type="Proteomes" id="UP001589865">
    <property type="component" value="Unassembled WGS sequence"/>
</dbReference>